<dbReference type="InterPro" id="IPR003737">
    <property type="entry name" value="GlcNAc_PI_deacetylase-related"/>
</dbReference>
<evidence type="ECO:0000313" key="2">
    <source>
        <dbReference type="Proteomes" id="UP000078459"/>
    </source>
</evidence>
<gene>
    <name evidence="1" type="ORF">A5893_01215</name>
</gene>
<organism evidence="1 2">
    <name type="scientific">Pedobacter psychrophilus</name>
    <dbReference type="NCBI Taxonomy" id="1826909"/>
    <lineage>
        <taxon>Bacteria</taxon>
        <taxon>Pseudomonadati</taxon>
        <taxon>Bacteroidota</taxon>
        <taxon>Sphingobacteriia</taxon>
        <taxon>Sphingobacteriales</taxon>
        <taxon>Sphingobacteriaceae</taxon>
        <taxon>Pedobacter</taxon>
    </lineage>
</organism>
<comment type="caution">
    <text evidence="1">The sequence shown here is derived from an EMBL/GenBank/DDBJ whole genome shotgun (WGS) entry which is preliminary data.</text>
</comment>
<dbReference type="RefSeq" id="WP_068820796.1">
    <property type="nucleotide sequence ID" value="NZ_LWHJ01000011.1"/>
</dbReference>
<accession>A0A179DLK4</accession>
<dbReference type="EMBL" id="LWHJ01000011">
    <property type="protein sequence ID" value="OAQ41764.1"/>
    <property type="molecule type" value="Genomic_DNA"/>
</dbReference>
<evidence type="ECO:0008006" key="3">
    <source>
        <dbReference type="Google" id="ProtNLM"/>
    </source>
</evidence>
<reference evidence="1 2" key="2">
    <citation type="submission" date="2016-06" db="EMBL/GenBank/DDBJ databases">
        <title>Pedobacter psychrophilus sp. nov., isolated from Antarctic fragmentary rock.</title>
        <authorList>
            <person name="Svec P."/>
        </authorList>
    </citation>
    <scope>NUCLEOTIDE SEQUENCE [LARGE SCALE GENOMIC DNA]</scope>
    <source>
        <strain evidence="1 2">CCM 8644</strain>
    </source>
</reference>
<name>A0A179DLK4_9SPHI</name>
<sequence>MDKIDIEKLPMSPEHCVKDLGKTLIVAPHADDESLGCGGVIALLRKYNQAVYILLLSDGTLSHPNSLLYPKEKLRNLRENEILNAAKVLDVPAKNVIFCRYNDRNVPGLGSTNFESALADINKIINIINPQSIFVPWRKDPHPDHVAAYQLVNHAETYHAKIYEYPIWLDALGKAEDFPEINAVRPFKLDISSILSIKQEAISAHQSQISNLIDDDPEGFRISQVMLEEFNKPYEIFYISK</sequence>
<keyword evidence="2" id="KW-1185">Reference proteome</keyword>
<proteinExistence type="predicted"/>
<dbReference type="SUPFAM" id="SSF102588">
    <property type="entry name" value="LmbE-like"/>
    <property type="match status" value="1"/>
</dbReference>
<dbReference type="PANTHER" id="PTHR12993:SF29">
    <property type="entry name" value="BLR3841 PROTEIN"/>
    <property type="match status" value="1"/>
</dbReference>
<protein>
    <recommendedName>
        <fullName evidence="3">GlcNAc-PI de-N-acetylase</fullName>
    </recommendedName>
</protein>
<dbReference type="Pfam" id="PF02585">
    <property type="entry name" value="PIG-L"/>
    <property type="match status" value="1"/>
</dbReference>
<dbReference type="STRING" id="1826909.A5893_01215"/>
<dbReference type="AlphaFoldDB" id="A0A179DLK4"/>
<evidence type="ECO:0000313" key="1">
    <source>
        <dbReference type="EMBL" id="OAQ41764.1"/>
    </source>
</evidence>
<dbReference type="OrthoDB" id="9790023at2"/>
<dbReference type="Proteomes" id="UP000078459">
    <property type="component" value="Unassembled WGS sequence"/>
</dbReference>
<dbReference type="Gene3D" id="3.40.50.10320">
    <property type="entry name" value="LmbE-like"/>
    <property type="match status" value="1"/>
</dbReference>
<dbReference type="PANTHER" id="PTHR12993">
    <property type="entry name" value="N-ACETYLGLUCOSAMINYL-PHOSPHATIDYLINOSITOL DE-N-ACETYLASE-RELATED"/>
    <property type="match status" value="1"/>
</dbReference>
<reference evidence="1 2" key="1">
    <citation type="submission" date="2016-04" db="EMBL/GenBank/DDBJ databases">
        <authorList>
            <person name="Evans L.H."/>
            <person name="Alamgir A."/>
            <person name="Owens N."/>
            <person name="Weber N.D."/>
            <person name="Virtaneva K."/>
            <person name="Barbian K."/>
            <person name="Babar A."/>
            <person name="Rosenke K."/>
        </authorList>
    </citation>
    <scope>NUCLEOTIDE SEQUENCE [LARGE SCALE GENOMIC DNA]</scope>
    <source>
        <strain evidence="1 2">CCM 8644</strain>
    </source>
</reference>
<dbReference type="GO" id="GO:0016811">
    <property type="term" value="F:hydrolase activity, acting on carbon-nitrogen (but not peptide) bonds, in linear amides"/>
    <property type="evidence" value="ECO:0007669"/>
    <property type="project" value="TreeGrafter"/>
</dbReference>
<dbReference type="InterPro" id="IPR024078">
    <property type="entry name" value="LmbE-like_dom_sf"/>
</dbReference>